<dbReference type="Gene3D" id="1.25.10.10">
    <property type="entry name" value="Leucine-rich Repeat Variant"/>
    <property type="match status" value="1"/>
</dbReference>
<dbReference type="EMBL" id="BSTX01000002">
    <property type="protein sequence ID" value="GLZ78636.1"/>
    <property type="molecule type" value="Genomic_DNA"/>
</dbReference>
<dbReference type="InterPro" id="IPR011989">
    <property type="entry name" value="ARM-like"/>
</dbReference>
<keyword evidence="2" id="KW-1185">Reference proteome</keyword>
<dbReference type="Proteomes" id="UP001165079">
    <property type="component" value="Unassembled WGS sequence"/>
</dbReference>
<organism evidence="1 2">
    <name type="scientific">Actinorhabdospora filicis</name>
    <dbReference type="NCBI Taxonomy" id="1785913"/>
    <lineage>
        <taxon>Bacteria</taxon>
        <taxon>Bacillati</taxon>
        <taxon>Actinomycetota</taxon>
        <taxon>Actinomycetes</taxon>
        <taxon>Micromonosporales</taxon>
        <taxon>Micromonosporaceae</taxon>
        <taxon>Actinorhabdospora</taxon>
    </lineage>
</organism>
<dbReference type="InterPro" id="IPR016024">
    <property type="entry name" value="ARM-type_fold"/>
</dbReference>
<evidence type="ECO:0000313" key="1">
    <source>
        <dbReference type="EMBL" id="GLZ78636.1"/>
    </source>
</evidence>
<accession>A0A9W6WAI5</accession>
<reference evidence="1" key="1">
    <citation type="submission" date="2023-03" db="EMBL/GenBank/DDBJ databases">
        <title>Actinorhabdospora filicis NBRC 111898.</title>
        <authorList>
            <person name="Ichikawa N."/>
            <person name="Sato H."/>
            <person name="Tonouchi N."/>
        </authorList>
    </citation>
    <scope>NUCLEOTIDE SEQUENCE</scope>
    <source>
        <strain evidence="1">NBRC 111898</strain>
    </source>
</reference>
<protein>
    <recommendedName>
        <fullName evidence="3">HEAT repeat domain-containing protein</fullName>
    </recommendedName>
</protein>
<comment type="caution">
    <text evidence="1">The sequence shown here is derived from an EMBL/GenBank/DDBJ whole genome shotgun (WGS) entry which is preliminary data.</text>
</comment>
<proteinExistence type="predicted"/>
<sequence length="186" mass="20119">MSEPADLAASPRDLLRGAAAVFGEDEIAAWCGDLLAARAAFDDPELPSLLWLGGRVARWELEREAEPGEDRYWPRVWGARGLLYVWRPPVGGDVVAGLGDPAWRVREMCAKAAALRELGEAAEDLAYLLDDGTPRVRAAAARALGAVGEGEHALGLRDALLDPDEAVREAASRALDVLRERLDRDV</sequence>
<name>A0A9W6WAI5_9ACTN</name>
<dbReference type="SUPFAM" id="SSF48371">
    <property type="entry name" value="ARM repeat"/>
    <property type="match status" value="1"/>
</dbReference>
<dbReference type="RefSeq" id="WP_285663786.1">
    <property type="nucleotide sequence ID" value="NZ_BSTX01000002.1"/>
</dbReference>
<evidence type="ECO:0008006" key="3">
    <source>
        <dbReference type="Google" id="ProtNLM"/>
    </source>
</evidence>
<dbReference type="AlphaFoldDB" id="A0A9W6WAI5"/>
<evidence type="ECO:0000313" key="2">
    <source>
        <dbReference type="Proteomes" id="UP001165079"/>
    </source>
</evidence>
<gene>
    <name evidence="1" type="ORF">Afil01_34430</name>
</gene>
<dbReference type="Pfam" id="PF13646">
    <property type="entry name" value="HEAT_2"/>
    <property type="match status" value="1"/>
</dbReference>